<dbReference type="GO" id="GO:0042597">
    <property type="term" value="C:periplasmic space"/>
    <property type="evidence" value="ECO:0007669"/>
    <property type="project" value="UniProtKB-SubCell"/>
</dbReference>
<dbReference type="InterPro" id="IPR012336">
    <property type="entry name" value="Thioredoxin-like_fold"/>
</dbReference>
<evidence type="ECO:0000256" key="1">
    <source>
        <dbReference type="RuleBase" id="RU364038"/>
    </source>
</evidence>
<dbReference type="PROSITE" id="PS51257">
    <property type="entry name" value="PROKAR_LIPOPROTEIN"/>
    <property type="match status" value="1"/>
</dbReference>
<dbReference type="Pfam" id="PF13098">
    <property type="entry name" value="Thioredoxin_2"/>
    <property type="match status" value="1"/>
</dbReference>
<dbReference type="AlphaFoldDB" id="A0A4P8IYD1"/>
<feature type="signal peptide" evidence="1">
    <location>
        <begin position="1"/>
        <end position="21"/>
    </location>
</feature>
<evidence type="ECO:0000259" key="2">
    <source>
        <dbReference type="Pfam" id="PF13098"/>
    </source>
</evidence>
<feature type="domain" description="Thioredoxin-like fold" evidence="2">
    <location>
        <begin position="118"/>
        <end position="249"/>
    </location>
</feature>
<dbReference type="InterPro" id="IPR051470">
    <property type="entry name" value="Thiol:disulfide_interchange"/>
</dbReference>
<dbReference type="OrthoDB" id="5298214at2"/>
<proteinExistence type="inferred from homology"/>
<dbReference type="PANTHER" id="PTHR35272:SF4">
    <property type="entry name" value="THIOL:DISULFIDE INTERCHANGE PROTEIN DSBG"/>
    <property type="match status" value="1"/>
</dbReference>
<gene>
    <name evidence="3" type="primary">dsbG</name>
    <name evidence="3" type="ORF">FAZ95_35920</name>
</gene>
<comment type="subcellular location">
    <subcellularLocation>
        <location evidence="1">Periplasm</location>
    </subcellularLocation>
</comment>
<organism evidence="3 4">
    <name type="scientific">Trinickia violacea</name>
    <dbReference type="NCBI Taxonomy" id="2571746"/>
    <lineage>
        <taxon>Bacteria</taxon>
        <taxon>Pseudomonadati</taxon>
        <taxon>Pseudomonadota</taxon>
        <taxon>Betaproteobacteria</taxon>
        <taxon>Burkholderiales</taxon>
        <taxon>Burkholderiaceae</taxon>
        <taxon>Trinickia</taxon>
    </lineage>
</organism>
<protein>
    <recommendedName>
        <fullName evidence="1">Thiol:disulfide interchange protein</fullName>
    </recommendedName>
</protein>
<dbReference type="SUPFAM" id="SSF54423">
    <property type="entry name" value="DsbC/DsbG N-terminal domain-like"/>
    <property type="match status" value="1"/>
</dbReference>
<dbReference type="SUPFAM" id="SSF52833">
    <property type="entry name" value="Thioredoxin-like"/>
    <property type="match status" value="1"/>
</dbReference>
<dbReference type="InterPro" id="IPR033954">
    <property type="entry name" value="DiS-bond_Isoase_DsbC/G"/>
</dbReference>
<dbReference type="NCBIfam" id="NF008657">
    <property type="entry name" value="PRK11657.1"/>
    <property type="match status" value="1"/>
</dbReference>
<dbReference type="CDD" id="cd03020">
    <property type="entry name" value="DsbA_DsbC_DsbG"/>
    <property type="match status" value="1"/>
</dbReference>
<dbReference type="InterPro" id="IPR009094">
    <property type="entry name" value="DiS-bond_isomerase_DsbC/G_N_sf"/>
</dbReference>
<dbReference type="Proteomes" id="UP000298656">
    <property type="component" value="Chromosome 2"/>
</dbReference>
<dbReference type="KEGG" id="tvl:FAZ95_35920"/>
<dbReference type="PANTHER" id="PTHR35272">
    <property type="entry name" value="THIOL:DISULFIDE INTERCHANGE PROTEIN DSBC-RELATED"/>
    <property type="match status" value="1"/>
</dbReference>
<dbReference type="RefSeq" id="WP_137337109.1">
    <property type="nucleotide sequence ID" value="NZ_CP040078.1"/>
</dbReference>
<feature type="chain" id="PRO_5020870381" description="Thiol:disulfide interchange protein" evidence="1">
    <location>
        <begin position="22"/>
        <end position="252"/>
    </location>
</feature>
<keyword evidence="1" id="KW-0574">Periplasm</keyword>
<evidence type="ECO:0000313" key="3">
    <source>
        <dbReference type="EMBL" id="QCP54342.1"/>
    </source>
</evidence>
<accession>A0A4P8IYD1</accession>
<dbReference type="InterPro" id="IPR036249">
    <property type="entry name" value="Thioredoxin-like_sf"/>
</dbReference>
<comment type="similarity">
    <text evidence="1">Belongs to the thioredoxin family. DsbC subfamily.</text>
</comment>
<sequence length="252" mass="27040">MNRTAAALIGIVLLSTSVACAGDNSSPPVIKVLESRGVTGLHEFKVNDELRGFAGVAGSSPIAVYVTRDGNAIVGTRVDRNGTPLDIHTVEDLVAAPMGDTTWKQLESAKWIRDGRQDAPRTVYVISDPDCPYCHRFWEASRPWVQSGKVQLRELLVGIIRADSEAKAAAILSSRDQSAALERNERDFDKGGIPPASTVSDDAKHTLETNLQLMQALGLQGTPGLIYKSVDGKVKLLDGLPQGEQLQAVMGP</sequence>
<dbReference type="Gene3D" id="3.10.450.70">
    <property type="entry name" value="Disulphide bond isomerase, DsbC/G, N-terminal"/>
    <property type="match status" value="1"/>
</dbReference>
<keyword evidence="1" id="KW-0676">Redox-active center</keyword>
<dbReference type="Gene3D" id="3.40.30.10">
    <property type="entry name" value="Glutaredoxin"/>
    <property type="match status" value="1"/>
</dbReference>
<reference evidence="3 4" key="1">
    <citation type="submission" date="2019-05" db="EMBL/GenBank/DDBJ databases">
        <title>Burkholderia sp. DHOD12, isolated from subtropical forest soil.</title>
        <authorList>
            <person name="Gao Z.-H."/>
            <person name="Qiu L.-H."/>
        </authorList>
    </citation>
    <scope>NUCLEOTIDE SEQUENCE [LARGE SCALE GENOMIC DNA]</scope>
    <source>
        <strain evidence="3 4">DHOD12</strain>
    </source>
</reference>
<name>A0A4P8IYD1_9BURK</name>
<keyword evidence="4" id="KW-1185">Reference proteome</keyword>
<dbReference type="EMBL" id="CP040078">
    <property type="protein sequence ID" value="QCP54342.1"/>
    <property type="molecule type" value="Genomic_DNA"/>
</dbReference>
<keyword evidence="1" id="KW-0732">Signal</keyword>
<comment type="function">
    <text evidence="1">Required for disulfide bond formation in some periplasmic proteins. Acts by transferring its disulfide bond to other proteins and is reduced in the process.</text>
</comment>
<evidence type="ECO:0000313" key="4">
    <source>
        <dbReference type="Proteomes" id="UP000298656"/>
    </source>
</evidence>